<dbReference type="GO" id="GO:0006310">
    <property type="term" value="P:DNA recombination"/>
    <property type="evidence" value="ECO:0007669"/>
    <property type="project" value="UniProtKB-KW"/>
</dbReference>
<organism evidence="3 4">
    <name type="scientific">Staphylococcus delphini</name>
    <dbReference type="NCBI Taxonomy" id="53344"/>
    <lineage>
        <taxon>Bacteria</taxon>
        <taxon>Bacillati</taxon>
        <taxon>Bacillota</taxon>
        <taxon>Bacilli</taxon>
        <taxon>Bacillales</taxon>
        <taxon>Staphylococcaceae</taxon>
        <taxon>Staphylococcus</taxon>
        <taxon>Staphylococcus intermedius group</taxon>
    </lineage>
</organism>
<dbReference type="EMBL" id="CP063367">
    <property type="protein sequence ID" value="QUM70646.1"/>
    <property type="molecule type" value="Genomic_DNA"/>
</dbReference>
<reference evidence="3" key="1">
    <citation type="journal article" date="2021" name="Front. Microbiol.">
        <title>Presence and Characterization of a Novel cfr-Carrying Tn558 Transposon Derivative in Staphylococcus delphini Isolated From Retail Food.</title>
        <authorList>
            <person name="Zhang F."/>
            <person name="Wu S."/>
            <person name="Huang J."/>
            <person name="Yang R."/>
            <person name="Zhang J."/>
            <person name="Lei T."/>
            <person name="Dai J."/>
            <person name="Ding Y."/>
            <person name="Xue L."/>
            <person name="Wang J."/>
            <person name="Chen M."/>
            <person name="Wu Q."/>
        </authorList>
    </citation>
    <scope>NUCLEOTIDE SEQUENCE</scope>
    <source>
        <strain evidence="3">2794-1</strain>
    </source>
</reference>
<protein>
    <submittedName>
        <fullName evidence="3">Tyrosine-type recombinase/integrase</fullName>
    </submittedName>
</protein>
<feature type="domain" description="Tyr recombinase" evidence="2">
    <location>
        <begin position="10"/>
        <end position="54"/>
    </location>
</feature>
<evidence type="ECO:0000313" key="3">
    <source>
        <dbReference type="EMBL" id="QUM70646.1"/>
    </source>
</evidence>
<proteinExistence type="predicted"/>
<dbReference type="InterPro" id="IPR011010">
    <property type="entry name" value="DNA_brk_join_enz"/>
</dbReference>
<dbReference type="Pfam" id="PF00589">
    <property type="entry name" value="Phage_integrase"/>
    <property type="match status" value="1"/>
</dbReference>
<dbReference type="Proteomes" id="UP000675994">
    <property type="component" value="Chromosome"/>
</dbReference>
<dbReference type="AlphaFoldDB" id="A0AAQ0IHI1"/>
<sequence length="77" mass="8807">MCQKHQFKLIKVHGFSHTHCSLLFEAGLSIQEVQNRLGHGDIKIIMAIYAHVTENSQMISIFSINVFKTYSMQNKKG</sequence>
<dbReference type="GO" id="GO:0015074">
    <property type="term" value="P:DNA integration"/>
    <property type="evidence" value="ECO:0007669"/>
    <property type="project" value="InterPro"/>
</dbReference>
<dbReference type="SUPFAM" id="SSF56349">
    <property type="entry name" value="DNA breaking-rejoining enzymes"/>
    <property type="match status" value="1"/>
</dbReference>
<dbReference type="Gene3D" id="1.10.443.10">
    <property type="entry name" value="Intergrase catalytic core"/>
    <property type="match status" value="1"/>
</dbReference>
<dbReference type="InterPro" id="IPR002104">
    <property type="entry name" value="Integrase_catalytic"/>
</dbReference>
<dbReference type="GO" id="GO:0003677">
    <property type="term" value="F:DNA binding"/>
    <property type="evidence" value="ECO:0007669"/>
    <property type="project" value="InterPro"/>
</dbReference>
<evidence type="ECO:0000259" key="2">
    <source>
        <dbReference type="Pfam" id="PF00589"/>
    </source>
</evidence>
<name>A0AAQ0IHI1_9STAP</name>
<keyword evidence="1" id="KW-0233">DNA recombination</keyword>
<accession>A0AAQ0IHI1</accession>
<evidence type="ECO:0000313" key="4">
    <source>
        <dbReference type="Proteomes" id="UP000675994"/>
    </source>
</evidence>
<evidence type="ECO:0000256" key="1">
    <source>
        <dbReference type="ARBA" id="ARBA00023172"/>
    </source>
</evidence>
<dbReference type="InterPro" id="IPR013762">
    <property type="entry name" value="Integrase-like_cat_sf"/>
</dbReference>
<gene>
    <name evidence="3" type="ORF">IPU22_12455</name>
</gene>